<feature type="signal peptide" evidence="1">
    <location>
        <begin position="1"/>
        <end position="20"/>
    </location>
</feature>
<dbReference type="OrthoDB" id="2168335at2"/>
<accession>W4QFN4</accession>
<feature type="domain" description="YqgU-like 6-bladed beta-propeller" evidence="2">
    <location>
        <begin position="89"/>
        <end position="353"/>
    </location>
</feature>
<organism evidence="3 4">
    <name type="scientific">Halalkalibacter hemicellulosilyticusJCM 9152</name>
    <dbReference type="NCBI Taxonomy" id="1236971"/>
    <lineage>
        <taxon>Bacteria</taxon>
        <taxon>Bacillati</taxon>
        <taxon>Bacillota</taxon>
        <taxon>Bacilli</taxon>
        <taxon>Bacillales</taxon>
        <taxon>Bacillaceae</taxon>
        <taxon>Halalkalibacter</taxon>
    </lineage>
</organism>
<evidence type="ECO:0000256" key="1">
    <source>
        <dbReference type="SAM" id="SignalP"/>
    </source>
</evidence>
<gene>
    <name evidence="3" type="ORF">JCM9152_2158</name>
</gene>
<proteinExistence type="predicted"/>
<dbReference type="SUPFAM" id="SSF82171">
    <property type="entry name" value="DPP6 N-terminal domain-like"/>
    <property type="match status" value="1"/>
</dbReference>
<keyword evidence="1" id="KW-0732">Signal</keyword>
<dbReference type="EMBL" id="BAUU01000013">
    <property type="protein sequence ID" value="GAE30742.1"/>
    <property type="molecule type" value="Genomic_DNA"/>
</dbReference>
<dbReference type="RefSeq" id="WP_035343664.1">
    <property type="nucleotide sequence ID" value="NZ_BAUU01000013.1"/>
</dbReference>
<evidence type="ECO:0000259" key="2">
    <source>
        <dbReference type="Pfam" id="PF21101"/>
    </source>
</evidence>
<comment type="caution">
    <text evidence="3">The sequence shown here is derived from an EMBL/GenBank/DDBJ whole genome shotgun (WGS) entry which is preliminary data.</text>
</comment>
<evidence type="ECO:0000313" key="4">
    <source>
        <dbReference type="Proteomes" id="UP000018895"/>
    </source>
</evidence>
<dbReference type="Pfam" id="PF21101">
    <property type="entry name" value="YqgU"/>
    <property type="match status" value="1"/>
</dbReference>
<dbReference type="AlphaFoldDB" id="W4QFN4"/>
<dbReference type="STRING" id="1236971.JCM9152_2158"/>
<dbReference type="Proteomes" id="UP000018895">
    <property type="component" value="Unassembled WGS sequence"/>
</dbReference>
<name>W4QFN4_9BACI</name>
<feature type="chain" id="PRO_5039470302" description="YqgU-like 6-bladed beta-propeller domain-containing protein" evidence="1">
    <location>
        <begin position="21"/>
        <end position="374"/>
    </location>
</feature>
<keyword evidence="4" id="KW-1185">Reference proteome</keyword>
<evidence type="ECO:0000313" key="3">
    <source>
        <dbReference type="EMBL" id="GAE30742.1"/>
    </source>
</evidence>
<protein>
    <recommendedName>
        <fullName evidence="2">YqgU-like 6-bladed beta-propeller domain-containing protein</fullName>
    </recommendedName>
</protein>
<dbReference type="InterPro" id="IPR048421">
    <property type="entry name" value="YqgU_beta-prop"/>
</dbReference>
<sequence length="374" mass="44224">MKKYFFFFVMVFVLNACSMAELEANPNPTRTMDSSVPKELPPSFLERTNILPFPNVSFSFVEIIDWYNEDHILYLEESDERSYVYMYHLFTGTSELLFETDGWIVDLKSNVDQSLFAIQTYSTDNKTSLVVINEEGQTKRIIEDLGEEYSVFWNSYDPTSMVLISFLPDWKFVAYHLDVTEDQLTEVDLTHPYVQWLSESTFAYLDWDEFEPSYHAPLVIYHTDTKETTEWQEEVIAFASFTNELSLAVTVQSPDSLYSTYTFYQNQEPYRKIEMPILNTYSEQWWVPFYTYDSVNNVFYYLRPKYSSDYFSYEDGYELVAYDVKEDSERKITTFDQHEPLSVSPSGDAVLIGNRYERIYDVDRGNMIYLLEDE</sequence>
<reference evidence="3" key="1">
    <citation type="journal article" date="2014" name="Genome Announc.">
        <title>Draft Genome Sequences of Three Alkaliphilic Bacillus Strains, Bacillus wakoensis JCM 9140T, Bacillus akibai JCM 9157T, and Bacillus hemicellulosilyticus JCM 9152T.</title>
        <authorList>
            <person name="Yuki M."/>
            <person name="Oshima K."/>
            <person name="Suda W."/>
            <person name="Oshida Y."/>
            <person name="Kitamura K."/>
            <person name="Iida T."/>
            <person name="Hattori M."/>
            <person name="Ohkuma M."/>
        </authorList>
    </citation>
    <scope>NUCLEOTIDE SEQUENCE [LARGE SCALE GENOMIC DNA]</scope>
    <source>
        <strain evidence="3">JCM 9152</strain>
    </source>
</reference>